<evidence type="ECO:0000256" key="1">
    <source>
        <dbReference type="ARBA" id="ARBA00022741"/>
    </source>
</evidence>
<dbReference type="InterPro" id="IPR027417">
    <property type="entry name" value="P-loop_NTPase"/>
</dbReference>
<evidence type="ECO:0000256" key="3">
    <source>
        <dbReference type="ARBA" id="ARBA00022806"/>
    </source>
</evidence>
<dbReference type="PANTHER" id="PTHR47959">
    <property type="entry name" value="ATP-DEPENDENT RNA HELICASE RHLE-RELATED"/>
    <property type="match status" value="1"/>
</dbReference>
<keyword evidence="4" id="KW-0067">ATP-binding</keyword>
<dbReference type="GO" id="GO:0005829">
    <property type="term" value="C:cytosol"/>
    <property type="evidence" value="ECO:0007669"/>
    <property type="project" value="TreeGrafter"/>
</dbReference>
<evidence type="ECO:0000313" key="10">
    <source>
        <dbReference type="EMBL" id="KAF4755241.1"/>
    </source>
</evidence>
<name>A0A7J6UDL5_PEROL</name>
<dbReference type="SMART" id="SM00490">
    <property type="entry name" value="HELICc"/>
    <property type="match status" value="1"/>
</dbReference>
<dbReference type="GO" id="GO:0003676">
    <property type="term" value="F:nucleic acid binding"/>
    <property type="evidence" value="ECO:0007669"/>
    <property type="project" value="InterPro"/>
</dbReference>
<evidence type="ECO:0000256" key="2">
    <source>
        <dbReference type="ARBA" id="ARBA00022801"/>
    </source>
</evidence>
<dbReference type="CDD" id="cd18787">
    <property type="entry name" value="SF2_C_DEAD"/>
    <property type="match status" value="1"/>
</dbReference>
<dbReference type="InterPro" id="IPR050079">
    <property type="entry name" value="DEAD_box_RNA_helicase"/>
</dbReference>
<evidence type="ECO:0000259" key="8">
    <source>
        <dbReference type="PROSITE" id="PS51194"/>
    </source>
</evidence>
<keyword evidence="3" id="KW-0347">Helicase</keyword>
<dbReference type="EMBL" id="JABANM010020937">
    <property type="protein sequence ID" value="KAF4722002.1"/>
    <property type="molecule type" value="Genomic_DNA"/>
</dbReference>
<sequence length="648" mass="72029">MGSLDAITRPVKDGCYFSDDARLRHIMSRTFASGLASGMLQYSPPPSVGGPKEEGPSEGLRNPLGLSVDALLPNRFTSFDRVNSFHRFGLDKELLVGLHSSGAVTPTRTQEVCIPAMMEGQSLLLVAQTGSGKTMAYVLPLLHRLLRSNPDNLYPLENKPRAVILVPTRELAIQVIRVVRQLTAQGCRQITSTGLAAGLSYVKEARALNQARGDVVVCTPARLLLHLMKGNVKLGEVTHLVIDEADTLCDTFYEKEVADVISKTFKARGAARSAPLIAFVGATRTGAVSNFVRTSVPSHVVVNQVVAPDAHMTVPALEQVFVPMGGRKRSNALVDILEERQVRGQKTLVFTNTVSRCRGVAKMLETEGYSVSLLHGEMAFKNRRKEFASFKGASKTGAPAKEIMVCTNLASRGLDFDDVGHVVMYDFPYTLADYIHRVGRTARAGRAGRVTVLFRKKNLPVVRKIQEASRASRPLDVRFASKSINKILKLEKLKQDLETKKVKLKKRSAYDWYLARRKKMGLPPRDNLCGPAKRAVIQEWRQRYRMDKKLVELVSRGRLKKGEVLPAMPDQNVTQSDTQEQSVLKRDSDTGSMLRVNVRRSERLLTKKGLLDQPDDEDSHVEIRDVQVGDGIVLPKKERTKRENRMVF</sequence>
<keyword evidence="1" id="KW-0547">Nucleotide-binding</keyword>
<dbReference type="Pfam" id="PF00271">
    <property type="entry name" value="Helicase_C"/>
    <property type="match status" value="1"/>
</dbReference>
<feature type="region of interest" description="Disordered" evidence="6">
    <location>
        <begin position="569"/>
        <end position="590"/>
    </location>
</feature>
<dbReference type="GO" id="GO:0016787">
    <property type="term" value="F:hydrolase activity"/>
    <property type="evidence" value="ECO:0007669"/>
    <property type="project" value="UniProtKB-KW"/>
</dbReference>
<dbReference type="CDD" id="cd00268">
    <property type="entry name" value="DEADc"/>
    <property type="match status" value="1"/>
</dbReference>
<dbReference type="AlphaFoldDB" id="A0A7J6UDL5"/>
<gene>
    <name evidence="9" type="ORF">FOZ62_003937</name>
    <name evidence="10" type="ORF">FOZ63_002452</name>
</gene>
<dbReference type="GO" id="GO:0005524">
    <property type="term" value="F:ATP binding"/>
    <property type="evidence" value="ECO:0007669"/>
    <property type="project" value="UniProtKB-KW"/>
</dbReference>
<feature type="domain" description="Helicase ATP-binding" evidence="7">
    <location>
        <begin position="114"/>
        <end position="302"/>
    </location>
</feature>
<evidence type="ECO:0000313" key="12">
    <source>
        <dbReference type="Proteomes" id="UP000574390"/>
    </source>
</evidence>
<dbReference type="GO" id="GO:0003724">
    <property type="term" value="F:RNA helicase activity"/>
    <property type="evidence" value="ECO:0007669"/>
    <property type="project" value="TreeGrafter"/>
</dbReference>
<protein>
    <submittedName>
        <fullName evidence="10">Uncharacterized protein</fullName>
    </submittedName>
</protein>
<evidence type="ECO:0000256" key="5">
    <source>
        <dbReference type="SAM" id="Coils"/>
    </source>
</evidence>
<keyword evidence="5" id="KW-0175">Coiled coil</keyword>
<evidence type="ECO:0000259" key="7">
    <source>
        <dbReference type="PROSITE" id="PS51192"/>
    </source>
</evidence>
<keyword evidence="11" id="KW-1185">Reference proteome</keyword>
<feature type="compositionally biased region" description="Polar residues" evidence="6">
    <location>
        <begin position="571"/>
        <end position="582"/>
    </location>
</feature>
<dbReference type="InterPro" id="IPR001650">
    <property type="entry name" value="Helicase_C-like"/>
</dbReference>
<dbReference type="InterPro" id="IPR044742">
    <property type="entry name" value="DEAD/DEAH_RhlB"/>
</dbReference>
<evidence type="ECO:0000313" key="9">
    <source>
        <dbReference type="EMBL" id="KAF4722002.1"/>
    </source>
</evidence>
<reference evidence="11 12" key="1">
    <citation type="submission" date="2020-04" db="EMBL/GenBank/DDBJ databases">
        <title>Perkinsus olseni comparative genomics.</title>
        <authorList>
            <person name="Bogema D.R."/>
        </authorList>
    </citation>
    <scope>NUCLEOTIDE SEQUENCE [LARGE SCALE GENOMIC DNA]</scope>
    <source>
        <strain evidence="9">ATCC PRA-205</strain>
        <strain evidence="10 11">ATCC PRA-207</strain>
    </source>
</reference>
<dbReference type="Proteomes" id="UP000553632">
    <property type="component" value="Unassembled WGS sequence"/>
</dbReference>
<dbReference type="Gene3D" id="3.40.50.300">
    <property type="entry name" value="P-loop containing nucleotide triphosphate hydrolases"/>
    <property type="match status" value="2"/>
</dbReference>
<dbReference type="PANTHER" id="PTHR47959:SF1">
    <property type="entry name" value="ATP-DEPENDENT RNA HELICASE DBPA"/>
    <property type="match status" value="1"/>
</dbReference>
<evidence type="ECO:0000256" key="4">
    <source>
        <dbReference type="ARBA" id="ARBA00022840"/>
    </source>
</evidence>
<dbReference type="Pfam" id="PF00270">
    <property type="entry name" value="DEAD"/>
    <property type="match status" value="1"/>
</dbReference>
<dbReference type="OMA" id="HDEAMLG"/>
<comment type="caution">
    <text evidence="10">The sequence shown here is derived from an EMBL/GenBank/DDBJ whole genome shotgun (WGS) entry which is preliminary data.</text>
</comment>
<organism evidence="10 11">
    <name type="scientific">Perkinsus olseni</name>
    <name type="common">Perkinsus atlanticus</name>
    <dbReference type="NCBI Taxonomy" id="32597"/>
    <lineage>
        <taxon>Eukaryota</taxon>
        <taxon>Sar</taxon>
        <taxon>Alveolata</taxon>
        <taxon>Perkinsozoa</taxon>
        <taxon>Perkinsea</taxon>
        <taxon>Perkinsida</taxon>
        <taxon>Perkinsidae</taxon>
        <taxon>Perkinsus</taxon>
    </lineage>
</organism>
<proteinExistence type="predicted"/>
<evidence type="ECO:0000256" key="6">
    <source>
        <dbReference type="SAM" id="MobiDB-lite"/>
    </source>
</evidence>
<dbReference type="PROSITE" id="PS51192">
    <property type="entry name" value="HELICASE_ATP_BIND_1"/>
    <property type="match status" value="1"/>
</dbReference>
<keyword evidence="2" id="KW-0378">Hydrolase</keyword>
<dbReference type="SUPFAM" id="SSF52540">
    <property type="entry name" value="P-loop containing nucleoside triphosphate hydrolases"/>
    <property type="match status" value="1"/>
</dbReference>
<dbReference type="SMART" id="SM00487">
    <property type="entry name" value="DEXDc"/>
    <property type="match status" value="1"/>
</dbReference>
<feature type="region of interest" description="Disordered" evidence="6">
    <location>
        <begin position="42"/>
        <end position="62"/>
    </location>
</feature>
<dbReference type="InterPro" id="IPR011545">
    <property type="entry name" value="DEAD/DEAH_box_helicase_dom"/>
</dbReference>
<dbReference type="PROSITE" id="PS51194">
    <property type="entry name" value="HELICASE_CTER"/>
    <property type="match status" value="1"/>
</dbReference>
<accession>A0A7J6UDL5</accession>
<dbReference type="InterPro" id="IPR014001">
    <property type="entry name" value="Helicase_ATP-bd"/>
</dbReference>
<evidence type="ECO:0000313" key="11">
    <source>
        <dbReference type="Proteomes" id="UP000553632"/>
    </source>
</evidence>
<dbReference type="EMBL" id="JABANO010004401">
    <property type="protein sequence ID" value="KAF4755241.1"/>
    <property type="molecule type" value="Genomic_DNA"/>
</dbReference>
<feature type="domain" description="Helicase C-terminal" evidence="8">
    <location>
        <begin position="328"/>
        <end position="485"/>
    </location>
</feature>
<feature type="coiled-coil region" evidence="5">
    <location>
        <begin position="480"/>
        <end position="507"/>
    </location>
</feature>
<dbReference type="Proteomes" id="UP000574390">
    <property type="component" value="Unassembled WGS sequence"/>
</dbReference>